<evidence type="ECO:0000313" key="1">
    <source>
        <dbReference type="EMBL" id="RTR27012.1"/>
    </source>
</evidence>
<evidence type="ECO:0000313" key="2">
    <source>
        <dbReference type="Proteomes" id="UP000282060"/>
    </source>
</evidence>
<dbReference type="RefSeq" id="WP_126507990.1">
    <property type="nucleotide sequence ID" value="NZ_RXNV01000018.1"/>
</dbReference>
<dbReference type="EMBL" id="RXNV01000018">
    <property type="protein sequence ID" value="RTR27012.1"/>
    <property type="molecule type" value="Genomic_DNA"/>
</dbReference>
<reference evidence="1 2" key="1">
    <citation type="submission" date="2018-12" db="EMBL/GenBank/DDBJ databases">
        <authorList>
            <person name="Yu L."/>
        </authorList>
    </citation>
    <scope>NUCLEOTIDE SEQUENCE [LARGE SCALE GENOMIC DNA]</scope>
    <source>
        <strain evidence="1 2">HAW-EB5</strain>
    </source>
</reference>
<dbReference type="AlphaFoldDB" id="A0A431VUW8"/>
<protein>
    <submittedName>
        <fullName evidence="1">Uncharacterized protein</fullName>
    </submittedName>
</protein>
<proteinExistence type="predicted"/>
<dbReference type="Proteomes" id="UP000282060">
    <property type="component" value="Unassembled WGS sequence"/>
</dbReference>
<keyword evidence="2" id="KW-1185">Reference proteome</keyword>
<comment type="caution">
    <text evidence="1">The sequence shown here is derived from an EMBL/GenBank/DDBJ whole genome shotgun (WGS) entry which is preliminary data.</text>
</comment>
<name>A0A431VUW8_9GAMM</name>
<sequence>MDAQDGYVEVFKIDYCPLNGIPTLNLILSGTVDMLLLDAVFDRYQALLQAAAAGPGADYQP</sequence>
<accession>A0A431VUW8</accession>
<organism evidence="1 2">
    <name type="scientific">Shewanella atlantica</name>
    <dbReference type="NCBI Taxonomy" id="271099"/>
    <lineage>
        <taxon>Bacteria</taxon>
        <taxon>Pseudomonadati</taxon>
        <taxon>Pseudomonadota</taxon>
        <taxon>Gammaproteobacteria</taxon>
        <taxon>Alteromonadales</taxon>
        <taxon>Shewanellaceae</taxon>
        <taxon>Shewanella</taxon>
    </lineage>
</organism>
<gene>
    <name evidence="1" type="ORF">EKG39_21105</name>
</gene>